<gene>
    <name evidence="1" type="ORF">acsn021_41120</name>
</gene>
<keyword evidence="2" id="KW-1185">Reference proteome</keyword>
<protein>
    <submittedName>
        <fullName evidence="1">Uncharacterized protein</fullName>
    </submittedName>
</protein>
<evidence type="ECO:0000313" key="2">
    <source>
        <dbReference type="Proteomes" id="UP000515561"/>
    </source>
</evidence>
<dbReference type="KEGG" id="acel:acsn021_41120"/>
<name>A0A6S6QZB2_9FIRM</name>
<organism evidence="1 2">
    <name type="scientific">Anaerocolumna cellulosilytica</name>
    <dbReference type="NCBI Taxonomy" id="433286"/>
    <lineage>
        <taxon>Bacteria</taxon>
        <taxon>Bacillati</taxon>
        <taxon>Bacillota</taxon>
        <taxon>Clostridia</taxon>
        <taxon>Lachnospirales</taxon>
        <taxon>Lachnospiraceae</taxon>
        <taxon>Anaerocolumna</taxon>
    </lineage>
</organism>
<sequence length="77" mass="8968">MAFWQAGWHPDTYWHRTAHVAPVWRECEKAPDAVKNSQNEGIPVGLKVVQVKEFMLLWQPKPEKHRPAKPFGDCEMT</sequence>
<proteinExistence type="predicted"/>
<accession>A0A6S6QZB2</accession>
<dbReference type="AlphaFoldDB" id="A0A6S6QZB2"/>
<reference evidence="1 2" key="1">
    <citation type="journal article" date="2016" name="Int. J. Syst. Evol. Microbiol.">
        <title>Descriptions of Anaerotaenia torta gen. nov., sp. nov. and Anaerocolumna cellulosilytica gen. nov., sp. nov. isolated from a methanogenic reactor of cattle waste.</title>
        <authorList>
            <person name="Uek A."/>
            <person name="Ohtaki Y."/>
            <person name="Kaku N."/>
            <person name="Ueki K."/>
        </authorList>
    </citation>
    <scope>NUCLEOTIDE SEQUENCE [LARGE SCALE GENOMIC DNA]</scope>
    <source>
        <strain evidence="1 2">SN021</strain>
    </source>
</reference>
<dbReference type="Proteomes" id="UP000515561">
    <property type="component" value="Chromosome"/>
</dbReference>
<dbReference type="EMBL" id="AP023367">
    <property type="protein sequence ID" value="BCJ96543.1"/>
    <property type="molecule type" value="Genomic_DNA"/>
</dbReference>
<evidence type="ECO:0000313" key="1">
    <source>
        <dbReference type="EMBL" id="BCJ96543.1"/>
    </source>
</evidence>